<name>A0A7J8U610_9ROSI</name>
<protein>
    <submittedName>
        <fullName evidence="1">Uncharacterized protein</fullName>
    </submittedName>
</protein>
<gene>
    <name evidence="1" type="ORF">Goklo_013958</name>
</gene>
<proteinExistence type="predicted"/>
<keyword evidence="2" id="KW-1185">Reference proteome</keyword>
<evidence type="ECO:0000313" key="1">
    <source>
        <dbReference type="EMBL" id="MBA0645928.1"/>
    </source>
</evidence>
<sequence length="69" mass="7456">KLDDEGNWVCKFDRQSSVAQALTVPPVTLQSSDAPRPPHEAYPTLIALSSLRTVCLLEAINGLSLHVDA</sequence>
<dbReference type="AlphaFoldDB" id="A0A7J8U610"/>
<organism evidence="1 2">
    <name type="scientific">Gossypium klotzschianum</name>
    <dbReference type="NCBI Taxonomy" id="34286"/>
    <lineage>
        <taxon>Eukaryota</taxon>
        <taxon>Viridiplantae</taxon>
        <taxon>Streptophyta</taxon>
        <taxon>Embryophyta</taxon>
        <taxon>Tracheophyta</taxon>
        <taxon>Spermatophyta</taxon>
        <taxon>Magnoliopsida</taxon>
        <taxon>eudicotyledons</taxon>
        <taxon>Gunneridae</taxon>
        <taxon>Pentapetalae</taxon>
        <taxon>rosids</taxon>
        <taxon>malvids</taxon>
        <taxon>Malvales</taxon>
        <taxon>Malvaceae</taxon>
        <taxon>Malvoideae</taxon>
        <taxon>Gossypium</taxon>
    </lineage>
</organism>
<comment type="caution">
    <text evidence="1">The sequence shown here is derived from an EMBL/GenBank/DDBJ whole genome shotgun (WGS) entry which is preliminary data.</text>
</comment>
<dbReference type="EMBL" id="JABFAB010000004">
    <property type="protein sequence ID" value="MBA0645928.1"/>
    <property type="molecule type" value="Genomic_DNA"/>
</dbReference>
<feature type="non-terminal residue" evidence="1">
    <location>
        <position position="1"/>
    </location>
</feature>
<accession>A0A7J8U610</accession>
<reference evidence="1 2" key="1">
    <citation type="journal article" date="2019" name="Genome Biol. Evol.">
        <title>Insights into the evolution of the New World diploid cottons (Gossypium, subgenus Houzingenia) based on genome sequencing.</title>
        <authorList>
            <person name="Grover C.E."/>
            <person name="Arick M.A. 2nd"/>
            <person name="Thrash A."/>
            <person name="Conover J.L."/>
            <person name="Sanders W.S."/>
            <person name="Peterson D.G."/>
            <person name="Frelichowski J.E."/>
            <person name="Scheffler J.A."/>
            <person name="Scheffler B.E."/>
            <person name="Wendel J.F."/>
        </authorList>
    </citation>
    <scope>NUCLEOTIDE SEQUENCE [LARGE SCALE GENOMIC DNA]</scope>
    <source>
        <strain evidence="1">57</strain>
        <tissue evidence="1">Leaf</tissue>
    </source>
</reference>
<dbReference type="OrthoDB" id="10401756at2759"/>
<dbReference type="Proteomes" id="UP000593573">
    <property type="component" value="Unassembled WGS sequence"/>
</dbReference>
<evidence type="ECO:0000313" key="2">
    <source>
        <dbReference type="Proteomes" id="UP000593573"/>
    </source>
</evidence>